<protein>
    <recommendedName>
        <fullName evidence="5">Acetyltransferase</fullName>
    </recommendedName>
</protein>
<dbReference type="EMBL" id="AZFF01000009">
    <property type="protein sequence ID" value="KRL54342.1"/>
    <property type="molecule type" value="Genomic_DNA"/>
</dbReference>
<dbReference type="InterPro" id="IPR011004">
    <property type="entry name" value="Trimer_LpxA-like_sf"/>
</dbReference>
<evidence type="ECO:0000256" key="2">
    <source>
        <dbReference type="ARBA" id="ARBA00022737"/>
    </source>
</evidence>
<dbReference type="Pfam" id="PF00132">
    <property type="entry name" value="Hexapep"/>
    <property type="match status" value="1"/>
</dbReference>
<keyword evidence="4" id="KW-1185">Reference proteome</keyword>
<accession>A0A0R1RC09</accession>
<dbReference type="PANTHER" id="PTHR43300:SF11">
    <property type="entry name" value="ACETYLTRANSFERASE RV3034C-RELATED"/>
    <property type="match status" value="1"/>
</dbReference>
<reference evidence="3 4" key="1">
    <citation type="journal article" date="2015" name="Genome Announc.">
        <title>Expanding the biotechnology potential of lactobacilli through comparative genomics of 213 strains and associated genera.</title>
        <authorList>
            <person name="Sun Z."/>
            <person name="Harris H.M."/>
            <person name="McCann A."/>
            <person name="Guo C."/>
            <person name="Argimon S."/>
            <person name="Zhang W."/>
            <person name="Yang X."/>
            <person name="Jeffery I.B."/>
            <person name="Cooney J.C."/>
            <person name="Kagawa T.F."/>
            <person name="Liu W."/>
            <person name="Song Y."/>
            <person name="Salvetti E."/>
            <person name="Wrobel A."/>
            <person name="Rasinkangas P."/>
            <person name="Parkhill J."/>
            <person name="Rea M.C."/>
            <person name="O'Sullivan O."/>
            <person name="Ritari J."/>
            <person name="Douillard F.P."/>
            <person name="Paul Ross R."/>
            <person name="Yang R."/>
            <person name="Briner A.E."/>
            <person name="Felis G.E."/>
            <person name="de Vos W.M."/>
            <person name="Barrangou R."/>
            <person name="Klaenhammer T.R."/>
            <person name="Caufield P.W."/>
            <person name="Cui Y."/>
            <person name="Zhang H."/>
            <person name="O'Toole P.W."/>
        </authorList>
    </citation>
    <scope>NUCLEOTIDE SEQUENCE [LARGE SCALE GENOMIC DNA]</scope>
    <source>
        <strain evidence="3 4">DSM 15814</strain>
    </source>
</reference>
<dbReference type="Proteomes" id="UP000051999">
    <property type="component" value="Unassembled WGS sequence"/>
</dbReference>
<comment type="caution">
    <text evidence="3">The sequence shown here is derived from an EMBL/GenBank/DDBJ whole genome shotgun (WGS) entry which is preliminary data.</text>
</comment>
<name>A0A0R1RC09_9LACO</name>
<dbReference type="SUPFAM" id="SSF51161">
    <property type="entry name" value="Trimeric LpxA-like enzymes"/>
    <property type="match status" value="1"/>
</dbReference>
<keyword evidence="2" id="KW-0677">Repeat</keyword>
<dbReference type="eggNOG" id="COG0110">
    <property type="taxonomic scope" value="Bacteria"/>
</dbReference>
<dbReference type="PROSITE" id="PS00101">
    <property type="entry name" value="HEXAPEP_TRANSFERASES"/>
    <property type="match status" value="1"/>
</dbReference>
<dbReference type="PATRIC" id="fig|1114972.6.peg.2748"/>
<evidence type="ECO:0000256" key="1">
    <source>
        <dbReference type="ARBA" id="ARBA00022679"/>
    </source>
</evidence>
<evidence type="ECO:0008006" key="5">
    <source>
        <dbReference type="Google" id="ProtNLM"/>
    </source>
</evidence>
<dbReference type="InterPro" id="IPR050179">
    <property type="entry name" value="Trans_hexapeptide_repeat"/>
</dbReference>
<dbReference type="InterPro" id="IPR018357">
    <property type="entry name" value="Hexapep_transf_CS"/>
</dbReference>
<dbReference type="STRING" id="1114972.FD35_GL002682"/>
<dbReference type="GO" id="GO:0016740">
    <property type="term" value="F:transferase activity"/>
    <property type="evidence" value="ECO:0007669"/>
    <property type="project" value="UniProtKB-KW"/>
</dbReference>
<dbReference type="AlphaFoldDB" id="A0A0R1RC09"/>
<dbReference type="InterPro" id="IPR001451">
    <property type="entry name" value="Hexapep"/>
</dbReference>
<dbReference type="CDD" id="cd03349">
    <property type="entry name" value="LbH_XAT"/>
    <property type="match status" value="1"/>
</dbReference>
<keyword evidence="1" id="KW-0808">Transferase</keyword>
<gene>
    <name evidence="3" type="ORF">FD35_GL002682</name>
</gene>
<proteinExistence type="predicted"/>
<evidence type="ECO:0000313" key="3">
    <source>
        <dbReference type="EMBL" id="KRL54342.1"/>
    </source>
</evidence>
<dbReference type="PANTHER" id="PTHR43300">
    <property type="entry name" value="ACETYLTRANSFERASE"/>
    <property type="match status" value="1"/>
</dbReference>
<organism evidence="3 4">
    <name type="scientific">Furfurilactobacillus rossiae DSM 15814</name>
    <dbReference type="NCBI Taxonomy" id="1114972"/>
    <lineage>
        <taxon>Bacteria</taxon>
        <taxon>Bacillati</taxon>
        <taxon>Bacillota</taxon>
        <taxon>Bacilli</taxon>
        <taxon>Lactobacillales</taxon>
        <taxon>Lactobacillaceae</taxon>
        <taxon>Furfurilactobacillus</taxon>
    </lineage>
</organism>
<sequence length="216" mass="24146">MNLWELQRKGLLISGKHNVVSRNTVFEGKNSIDDNNVIANSTIGYGTFIGSHTRFIDVSIGRYSSIGDHVTVVLGSHPARTFVSTHPAFYSMKAQAGFTYARKQLFDDIKYVDEKEFISVKIGNDVWIGNSVNILNGVTVGDGAILAAGAVVTEDVKPYEIVGGVPAKQIRFRFSQKERDFLIKHPWFNEKPDVLAQHLESMKNVEKYLKEAPSWL</sequence>
<evidence type="ECO:0000313" key="4">
    <source>
        <dbReference type="Proteomes" id="UP000051999"/>
    </source>
</evidence>
<dbReference type="Gene3D" id="2.160.10.10">
    <property type="entry name" value="Hexapeptide repeat proteins"/>
    <property type="match status" value="1"/>
</dbReference>